<accession>A0A229Y410</accession>
<dbReference type="CDD" id="cd14944">
    <property type="entry name" value="TRAPPC6A_Trs33"/>
    <property type="match status" value="1"/>
</dbReference>
<dbReference type="Gene3D" id="3.30.1380.20">
    <property type="entry name" value="Trafficking protein particle complex subunit 3"/>
    <property type="match status" value="1"/>
</dbReference>
<dbReference type="GO" id="GO:0005801">
    <property type="term" value="C:cis-Golgi network"/>
    <property type="evidence" value="ECO:0007669"/>
    <property type="project" value="TreeGrafter"/>
</dbReference>
<dbReference type="PANTHER" id="PTHR12817">
    <property type="entry name" value="TRAFFICKING PROTEIN PARTICLE COMPLEX SUBUNIT 6B"/>
    <property type="match status" value="1"/>
</dbReference>
<proteinExistence type="inferred from homology"/>
<comment type="caution">
    <text evidence="2">The sequence shown here is derived from an EMBL/GenBank/DDBJ whole genome shotgun (WGS) entry which is preliminary data.</text>
</comment>
<comment type="similarity">
    <text evidence="1">Belongs to the TRAPP small subunits family. BET3 subfamily.</text>
</comment>
<gene>
    <name evidence="2" type="ORF">KXV57_001399</name>
</gene>
<evidence type="ECO:0000256" key="1">
    <source>
        <dbReference type="ARBA" id="ARBA00006218"/>
    </source>
</evidence>
<dbReference type="Pfam" id="PF04051">
    <property type="entry name" value="TRAPP"/>
    <property type="match status" value="1"/>
</dbReference>
<evidence type="ECO:0000313" key="2">
    <source>
        <dbReference type="EMBL" id="KAH1896316.1"/>
    </source>
</evidence>
<protein>
    <submittedName>
        <fullName evidence="2">Uncharacterized protein</fullName>
    </submittedName>
</protein>
<dbReference type="InterPro" id="IPR007194">
    <property type="entry name" value="TRAPP_component"/>
</dbReference>
<organism evidence="2 3">
    <name type="scientific">Aspergillus fumigatus</name>
    <name type="common">Neosartorya fumigata</name>
    <dbReference type="NCBI Taxonomy" id="746128"/>
    <lineage>
        <taxon>Eukaryota</taxon>
        <taxon>Fungi</taxon>
        <taxon>Dikarya</taxon>
        <taxon>Ascomycota</taxon>
        <taxon>Pezizomycotina</taxon>
        <taxon>Eurotiomycetes</taxon>
        <taxon>Eurotiomycetidae</taxon>
        <taxon>Eurotiales</taxon>
        <taxon>Aspergillaceae</taxon>
        <taxon>Aspergillus</taxon>
        <taxon>Aspergillus subgen. Fumigati</taxon>
    </lineage>
</organism>
<dbReference type="GO" id="GO:0005802">
    <property type="term" value="C:trans-Golgi network"/>
    <property type="evidence" value="ECO:0007669"/>
    <property type="project" value="TreeGrafter"/>
</dbReference>
<dbReference type="EMBL" id="JAIBSC010000124">
    <property type="protein sequence ID" value="KAH1896316.1"/>
    <property type="molecule type" value="Genomic_DNA"/>
</dbReference>
<dbReference type="AlphaFoldDB" id="A0A229Y410"/>
<dbReference type="PANTHER" id="PTHR12817:SF0">
    <property type="entry name" value="GEO08327P1"/>
    <property type="match status" value="1"/>
</dbReference>
<dbReference type="InterPro" id="IPR037992">
    <property type="entry name" value="TRAPPC6/Trs33"/>
</dbReference>
<reference evidence="2" key="1">
    <citation type="submission" date="2021-08" db="EMBL/GenBank/DDBJ databases">
        <title>Global Aspergillus fumigatus from environmental and clinical sources.</title>
        <authorList>
            <person name="Barber A."/>
            <person name="Sae-Ong T."/>
        </authorList>
    </citation>
    <scope>NUCLEOTIDE SEQUENCE</scope>
    <source>
        <strain evidence="2">NRZ-2016-071</strain>
    </source>
</reference>
<sequence length="214" mass="24414">MSFDASVSSINTSDPHARFLSTSCLDFLLIELVPMAERLTRELALNDKALDDDEIRESTFFRLESIGYRVGQGLAERFSRDRPRFTDNLDVIKFLCKDLWTILFKKQVDNLKTNHRGVYVLTDNSFRPFARMSMASRSEATAMAQAVGNTPISTFIVILTFGHDPSSSGFHVASFEVLYRTWALPPLYKLKRLSFPGRRSKSKRFSQGPESWGR</sequence>
<dbReference type="Proteomes" id="UP000813423">
    <property type="component" value="Unassembled WGS sequence"/>
</dbReference>
<name>A0A229Y410_ASPFM</name>
<evidence type="ECO:0000313" key="3">
    <source>
        <dbReference type="Proteomes" id="UP000813423"/>
    </source>
</evidence>
<dbReference type="InterPro" id="IPR024096">
    <property type="entry name" value="NO_sig/Golgi_transp_ligand-bd"/>
</dbReference>
<dbReference type="GO" id="GO:0006888">
    <property type="term" value="P:endoplasmic reticulum to Golgi vesicle-mediated transport"/>
    <property type="evidence" value="ECO:0007669"/>
    <property type="project" value="TreeGrafter"/>
</dbReference>
<dbReference type="GO" id="GO:0030008">
    <property type="term" value="C:TRAPP complex"/>
    <property type="evidence" value="ECO:0007669"/>
    <property type="project" value="TreeGrafter"/>
</dbReference>
<dbReference type="SUPFAM" id="SSF111126">
    <property type="entry name" value="Ligand-binding domain in the NO signalling and Golgi transport"/>
    <property type="match status" value="1"/>
</dbReference>